<evidence type="ECO:0000313" key="1">
    <source>
        <dbReference type="EMBL" id="RWQ94704.1"/>
    </source>
</evidence>
<proteinExistence type="predicted"/>
<organism evidence="1 2">
    <name type="scientific">Byssochlamys spectabilis</name>
    <name type="common">Paecilomyces variotii</name>
    <dbReference type="NCBI Taxonomy" id="264951"/>
    <lineage>
        <taxon>Eukaryota</taxon>
        <taxon>Fungi</taxon>
        <taxon>Dikarya</taxon>
        <taxon>Ascomycota</taxon>
        <taxon>Pezizomycotina</taxon>
        <taxon>Eurotiomycetes</taxon>
        <taxon>Eurotiomycetidae</taxon>
        <taxon>Eurotiales</taxon>
        <taxon>Thermoascaceae</taxon>
        <taxon>Paecilomyces</taxon>
    </lineage>
</organism>
<reference evidence="1 2" key="1">
    <citation type="journal article" date="2018" name="Front. Microbiol.">
        <title>Genomic and genetic insights into a cosmopolitan fungus, Paecilomyces variotii (Eurotiales).</title>
        <authorList>
            <person name="Urquhart A.S."/>
            <person name="Mondo S.J."/>
            <person name="Makela M.R."/>
            <person name="Hane J.K."/>
            <person name="Wiebenga A."/>
            <person name="He G."/>
            <person name="Mihaltcheva S."/>
            <person name="Pangilinan J."/>
            <person name="Lipzen A."/>
            <person name="Barry K."/>
            <person name="de Vries R.P."/>
            <person name="Grigoriev I.V."/>
            <person name="Idnurm A."/>
        </authorList>
    </citation>
    <scope>NUCLEOTIDE SEQUENCE [LARGE SCALE GENOMIC DNA]</scope>
    <source>
        <strain evidence="1 2">CBS 101075</strain>
    </source>
</reference>
<dbReference type="Proteomes" id="UP000283841">
    <property type="component" value="Unassembled WGS sequence"/>
</dbReference>
<comment type="caution">
    <text evidence="1">The sequence shown here is derived from an EMBL/GenBank/DDBJ whole genome shotgun (WGS) entry which is preliminary data.</text>
</comment>
<evidence type="ECO:0000313" key="2">
    <source>
        <dbReference type="Proteomes" id="UP000283841"/>
    </source>
</evidence>
<protein>
    <submittedName>
        <fullName evidence="1">Uncharacterized protein</fullName>
    </submittedName>
</protein>
<dbReference type="EMBL" id="RCNU01000007">
    <property type="protein sequence ID" value="RWQ94704.1"/>
    <property type="molecule type" value="Genomic_DNA"/>
</dbReference>
<sequence length="143" mass="17023">MNQAKRVILRIPEPDFNPHDPYEAVRLYLEKNGRSATELETGRHFIHIQPSNSDITQRNPKIYIIMDIEKDCFSGPIHHDFPHEIYRICRVDNKLMIGIYRDSPWYRNFYREVRKITDESYPWGKTRRDCILSGDEEIPASES</sequence>
<dbReference type="RefSeq" id="XP_028484349.1">
    <property type="nucleotide sequence ID" value="XM_028630886.1"/>
</dbReference>
<name>A0A443HSC5_BYSSP</name>
<gene>
    <name evidence="1" type="ORF">C8Q69DRAFT_471151</name>
</gene>
<dbReference type="GeneID" id="39600163"/>
<accession>A0A443HSC5</accession>
<dbReference type="AlphaFoldDB" id="A0A443HSC5"/>
<keyword evidence="2" id="KW-1185">Reference proteome</keyword>
<dbReference type="VEuPathDB" id="FungiDB:C8Q69DRAFT_471151"/>